<keyword evidence="1" id="KW-0479">Metal-binding</keyword>
<dbReference type="SMART" id="SM00355">
    <property type="entry name" value="ZnF_C2H2"/>
    <property type="match status" value="3"/>
</dbReference>
<feature type="compositionally biased region" description="Basic residues" evidence="2">
    <location>
        <begin position="100"/>
        <end position="117"/>
    </location>
</feature>
<reference evidence="5" key="1">
    <citation type="submission" date="2022-08" db="EMBL/GenBank/DDBJ databases">
        <title>A Global Phylogenomic Analysis of the Shiitake Genus Lentinula.</title>
        <authorList>
            <consortium name="DOE Joint Genome Institute"/>
            <person name="Sierra-Patev S."/>
            <person name="Min B."/>
            <person name="Naranjo-Ortiz M."/>
            <person name="Looney B."/>
            <person name="Konkel Z."/>
            <person name="Slot J.C."/>
            <person name="Sakamoto Y."/>
            <person name="Steenwyk J.L."/>
            <person name="Rokas A."/>
            <person name="Carro J."/>
            <person name="Camarero S."/>
            <person name="Ferreira P."/>
            <person name="Molpeceres G."/>
            <person name="Ruiz-Duenas F.J."/>
            <person name="Serrano A."/>
            <person name="Henrissat B."/>
            <person name="Drula E."/>
            <person name="Hughes K.W."/>
            <person name="Mata J.L."/>
            <person name="Ishikawa N.K."/>
            <person name="Vargas-Isla R."/>
            <person name="Ushijima S."/>
            <person name="Smith C.A."/>
            <person name="Ahrendt S."/>
            <person name="Andreopoulos W."/>
            <person name="He G."/>
            <person name="Labutti K."/>
            <person name="Lipzen A."/>
            <person name="Ng V."/>
            <person name="Riley R."/>
            <person name="Sandor L."/>
            <person name="Barry K."/>
            <person name="Martinez A.T."/>
            <person name="Xiao Y."/>
            <person name="Gibbons J.G."/>
            <person name="Terashima K."/>
            <person name="Grigoriev I.V."/>
            <person name="Hibbett D.S."/>
        </authorList>
    </citation>
    <scope>NUCLEOTIDE SEQUENCE</scope>
    <source>
        <strain evidence="5">JLM2183</strain>
    </source>
</reference>
<dbReference type="InterPro" id="IPR013087">
    <property type="entry name" value="Znf_C2H2_type"/>
</dbReference>
<name>A0A9W9A6W6_9AGAR</name>
<organism evidence="5 6">
    <name type="scientific">Lentinula aciculospora</name>
    <dbReference type="NCBI Taxonomy" id="153920"/>
    <lineage>
        <taxon>Eukaryota</taxon>
        <taxon>Fungi</taxon>
        <taxon>Dikarya</taxon>
        <taxon>Basidiomycota</taxon>
        <taxon>Agaricomycotina</taxon>
        <taxon>Agaricomycetes</taxon>
        <taxon>Agaricomycetidae</taxon>
        <taxon>Agaricales</taxon>
        <taxon>Marasmiineae</taxon>
        <taxon>Omphalotaceae</taxon>
        <taxon>Lentinula</taxon>
    </lineage>
</organism>
<dbReference type="Proteomes" id="UP001150266">
    <property type="component" value="Unassembled WGS sequence"/>
</dbReference>
<dbReference type="InterPro" id="IPR036236">
    <property type="entry name" value="Znf_C2H2_sf"/>
</dbReference>
<keyword evidence="3" id="KW-0812">Transmembrane</keyword>
<dbReference type="Gene3D" id="3.30.160.60">
    <property type="entry name" value="Classic Zinc Finger"/>
    <property type="match status" value="1"/>
</dbReference>
<dbReference type="OrthoDB" id="654211at2759"/>
<feature type="compositionally biased region" description="Polar residues" evidence="2">
    <location>
        <begin position="120"/>
        <end position="133"/>
    </location>
</feature>
<evidence type="ECO:0000256" key="2">
    <source>
        <dbReference type="SAM" id="MobiDB-lite"/>
    </source>
</evidence>
<sequence>MPRVAANSSDGSNRECPECHVILARRGDLSRHLRIHLDPATKDLLSYKCPYDGCNFANLQKSNVNTHLRTQRNDSTNEKSIVCPDFDICGFATSDPATLTRHRKRRHDYIPRPRKRREVASQSTLTPSGSESPTEGPLTIPEISANAGSIAADAPENVDPSAAPTFTTFGPLVFPVFTPATVPFNLDIYPLSEPTVPCEKSSRICDFVNTPCVDGIFWGSLTCSLEPKMLYPAYESVLSSHNTPAQISSKPVHDLVIILAPTASTLTGKLDMPELHTPALASIIVVAYFWLLKGILLTSLHLFGLITMHIESSVNEYHGFLNDNHGATSASIDAGEHDAFDTPDAVVHQLFLLTDDREHDVGV</sequence>
<gene>
    <name evidence="5" type="ORF">J3R30DRAFT_3406152</name>
</gene>
<keyword evidence="1" id="KW-0862">Zinc</keyword>
<evidence type="ECO:0000313" key="6">
    <source>
        <dbReference type="Proteomes" id="UP001150266"/>
    </source>
</evidence>
<dbReference type="EMBL" id="JAOTPV010000015">
    <property type="protein sequence ID" value="KAJ4474985.1"/>
    <property type="molecule type" value="Genomic_DNA"/>
</dbReference>
<evidence type="ECO:0000256" key="3">
    <source>
        <dbReference type="SAM" id="Phobius"/>
    </source>
</evidence>
<dbReference type="Pfam" id="PF00096">
    <property type="entry name" value="zf-C2H2"/>
    <property type="match status" value="1"/>
</dbReference>
<dbReference type="PROSITE" id="PS00028">
    <property type="entry name" value="ZINC_FINGER_C2H2_1"/>
    <property type="match status" value="1"/>
</dbReference>
<dbReference type="GO" id="GO:0008270">
    <property type="term" value="F:zinc ion binding"/>
    <property type="evidence" value="ECO:0007669"/>
    <property type="project" value="UniProtKB-KW"/>
</dbReference>
<comment type="caution">
    <text evidence="5">The sequence shown here is derived from an EMBL/GenBank/DDBJ whole genome shotgun (WGS) entry which is preliminary data.</text>
</comment>
<feature type="region of interest" description="Disordered" evidence="2">
    <location>
        <begin position="100"/>
        <end position="141"/>
    </location>
</feature>
<evidence type="ECO:0000256" key="1">
    <source>
        <dbReference type="PROSITE-ProRule" id="PRU00042"/>
    </source>
</evidence>
<keyword evidence="1" id="KW-0863">Zinc-finger</keyword>
<feature type="domain" description="C2H2-type" evidence="4">
    <location>
        <begin position="14"/>
        <end position="41"/>
    </location>
</feature>
<dbReference type="PROSITE" id="PS50157">
    <property type="entry name" value="ZINC_FINGER_C2H2_2"/>
    <property type="match status" value="1"/>
</dbReference>
<keyword evidence="3" id="KW-0472">Membrane</keyword>
<dbReference type="SUPFAM" id="SSF57667">
    <property type="entry name" value="beta-beta-alpha zinc fingers"/>
    <property type="match status" value="1"/>
</dbReference>
<feature type="transmembrane region" description="Helical" evidence="3">
    <location>
        <begin position="279"/>
        <end position="303"/>
    </location>
</feature>
<evidence type="ECO:0000259" key="4">
    <source>
        <dbReference type="PROSITE" id="PS50157"/>
    </source>
</evidence>
<dbReference type="AlphaFoldDB" id="A0A9W9A6W6"/>
<protein>
    <recommendedName>
        <fullName evidence="4">C2H2-type domain-containing protein</fullName>
    </recommendedName>
</protein>
<accession>A0A9W9A6W6</accession>
<evidence type="ECO:0000313" key="5">
    <source>
        <dbReference type="EMBL" id="KAJ4474985.1"/>
    </source>
</evidence>
<keyword evidence="3" id="KW-1133">Transmembrane helix</keyword>
<keyword evidence="6" id="KW-1185">Reference proteome</keyword>
<proteinExistence type="predicted"/>